<dbReference type="SUPFAM" id="SSF52317">
    <property type="entry name" value="Class I glutamine amidotransferase-like"/>
    <property type="match status" value="1"/>
</dbReference>
<feature type="domain" description="LD-carboxypeptidase C-terminal" evidence="7">
    <location>
        <begin position="204"/>
        <end position="324"/>
    </location>
</feature>
<gene>
    <name evidence="8" type="ORF">N7548_06430</name>
</gene>
<dbReference type="InterPro" id="IPR027461">
    <property type="entry name" value="Carboxypeptidase_A_C_sf"/>
</dbReference>
<dbReference type="RefSeq" id="WP_263608648.1">
    <property type="nucleotide sequence ID" value="NZ_JAOVQM010000005.1"/>
</dbReference>
<accession>A0ABT2Y6T6</accession>
<evidence type="ECO:0000259" key="6">
    <source>
        <dbReference type="Pfam" id="PF02016"/>
    </source>
</evidence>
<dbReference type="InterPro" id="IPR029062">
    <property type="entry name" value="Class_I_gatase-like"/>
</dbReference>
<dbReference type="InterPro" id="IPR040921">
    <property type="entry name" value="Peptidase_S66C"/>
</dbReference>
<evidence type="ECO:0000256" key="5">
    <source>
        <dbReference type="ARBA" id="ARBA00022825"/>
    </source>
</evidence>
<comment type="similarity">
    <text evidence="1">Belongs to the peptidase S66 family.</text>
</comment>
<evidence type="ECO:0000256" key="1">
    <source>
        <dbReference type="ARBA" id="ARBA00010233"/>
    </source>
</evidence>
<evidence type="ECO:0000313" key="8">
    <source>
        <dbReference type="EMBL" id="MCV2232459.1"/>
    </source>
</evidence>
<dbReference type="InterPro" id="IPR040449">
    <property type="entry name" value="Peptidase_S66_N"/>
</dbReference>
<dbReference type="PANTHER" id="PTHR30237">
    <property type="entry name" value="MURAMOYLTETRAPEPTIDE CARBOXYPEPTIDASE"/>
    <property type="match status" value="1"/>
</dbReference>
<dbReference type="CDD" id="cd07062">
    <property type="entry name" value="Peptidase_S66_mccF_like"/>
    <property type="match status" value="1"/>
</dbReference>
<dbReference type="Gene3D" id="3.50.30.60">
    <property type="entry name" value="LD-carboxypeptidase A C-terminal domain-like"/>
    <property type="match status" value="1"/>
</dbReference>
<keyword evidence="2" id="KW-0121">Carboxypeptidase</keyword>
<dbReference type="PIRSF" id="PIRSF028757">
    <property type="entry name" value="LD-carboxypeptidase"/>
    <property type="match status" value="1"/>
</dbReference>
<dbReference type="InterPro" id="IPR027478">
    <property type="entry name" value="LdcA_N"/>
</dbReference>
<evidence type="ECO:0000259" key="7">
    <source>
        <dbReference type="Pfam" id="PF17676"/>
    </source>
</evidence>
<dbReference type="SUPFAM" id="SSF141986">
    <property type="entry name" value="LD-carboxypeptidase A C-terminal domain-like"/>
    <property type="match status" value="1"/>
</dbReference>
<name>A0ABT2Y6T6_9MOLU</name>
<dbReference type="InterPro" id="IPR003507">
    <property type="entry name" value="S66_fam"/>
</dbReference>
<dbReference type="Gene3D" id="3.40.50.10740">
    <property type="entry name" value="Class I glutamine amidotransferase-like"/>
    <property type="match status" value="1"/>
</dbReference>
<keyword evidence="3" id="KW-0645">Protease</keyword>
<dbReference type="Pfam" id="PF17676">
    <property type="entry name" value="Peptidase_S66C"/>
    <property type="match status" value="1"/>
</dbReference>
<evidence type="ECO:0000256" key="3">
    <source>
        <dbReference type="ARBA" id="ARBA00022670"/>
    </source>
</evidence>
<protein>
    <submittedName>
        <fullName evidence="8">LD-carboxypeptidase</fullName>
    </submittedName>
</protein>
<keyword evidence="4" id="KW-0378">Hydrolase</keyword>
<sequence>MKYPQFIKPNGTIGLFASSFGANTEPYKSRLESAIQQLKSLGYQIVSEGDIFGYYQGASASKEARAAAFMTLYKNPKVDFLWSVGGGEWLMEMLPYIDFEDLKKYPPKYVMGYSDNTHLTMLMNTLLDTASIYGQHTTEFGMNPMDESLKQALEVISGERLTQSSFPLYEGKGAEQPDPLGGYVLSEPTRWVNLRGESEIRLAGRFIGGCLDVFISHLGTPLDHISSFIEQYKDEGIVWFMEACDLNLFGLKRALWQLKQAGWFKYTKGFIFGRHLNASPVIDLDQYQTTLDILGDLNVPIIMDADFGHIPPTFTLISGAFVEIESKDGKGTIKTIIK</sequence>
<dbReference type="PANTHER" id="PTHR30237:SF2">
    <property type="entry name" value="MUREIN TETRAPEPTIDE CARBOXYPEPTIDASE"/>
    <property type="match status" value="1"/>
</dbReference>
<evidence type="ECO:0000313" key="9">
    <source>
        <dbReference type="Proteomes" id="UP001177160"/>
    </source>
</evidence>
<comment type="caution">
    <text evidence="8">The sequence shown here is derived from an EMBL/GenBank/DDBJ whole genome shotgun (WGS) entry which is preliminary data.</text>
</comment>
<keyword evidence="5" id="KW-0720">Serine protease</keyword>
<evidence type="ECO:0000256" key="4">
    <source>
        <dbReference type="ARBA" id="ARBA00022801"/>
    </source>
</evidence>
<dbReference type="Pfam" id="PF02016">
    <property type="entry name" value="Peptidase_S66"/>
    <property type="match status" value="1"/>
</dbReference>
<dbReference type="EMBL" id="JAOVQM010000005">
    <property type="protein sequence ID" value="MCV2232459.1"/>
    <property type="molecule type" value="Genomic_DNA"/>
</dbReference>
<evidence type="ECO:0000256" key="2">
    <source>
        <dbReference type="ARBA" id="ARBA00022645"/>
    </source>
</evidence>
<dbReference type="Proteomes" id="UP001177160">
    <property type="component" value="Unassembled WGS sequence"/>
</dbReference>
<organism evidence="8 9">
    <name type="scientific">Paracholeplasma manati</name>
    <dbReference type="NCBI Taxonomy" id="591373"/>
    <lineage>
        <taxon>Bacteria</taxon>
        <taxon>Bacillati</taxon>
        <taxon>Mycoplasmatota</taxon>
        <taxon>Mollicutes</taxon>
        <taxon>Acholeplasmatales</taxon>
        <taxon>Acholeplasmataceae</taxon>
        <taxon>Paracholeplasma</taxon>
    </lineage>
</organism>
<proteinExistence type="inferred from homology"/>
<feature type="domain" description="LD-carboxypeptidase N-terminal" evidence="6">
    <location>
        <begin position="13"/>
        <end position="134"/>
    </location>
</feature>
<reference evidence="8" key="1">
    <citation type="submission" date="2022-09" db="EMBL/GenBank/DDBJ databases">
        <title>Novel Mycoplasma species identified in domestic and wild animals.</title>
        <authorList>
            <person name="Volokhov D.V."/>
            <person name="Furtak V.A."/>
            <person name="Zagorodnyaya T.A."/>
        </authorList>
    </citation>
    <scope>NUCLEOTIDE SEQUENCE</scope>
    <source>
        <strain evidence="8">Oakley</strain>
    </source>
</reference>
<keyword evidence="9" id="KW-1185">Reference proteome</keyword>